<sequence>MDSARCTVNNTDYTGVGFAALPEAERADYRRHLVCVMCGTKAYFRKEASSGQGPCFGARPHANCVLATVESARGMGGNNEENALHNPGTRIVLDEAQGAAEIVNGDPGEPGGAGAGGRRFTGDGGRPNAVSRKRLGPLLKTLIYEPAFRTSTVYVEIPGRDTRPARDLFVNFSDVSQCQPHTLYGFWGVIYDTGYGNDGTLWVNTGEWEDVSVAIDPTDVAPFLTRHKTTVANLDGAHILVFGTTFKAGSGKQIIKPSSVQLTALNED</sequence>
<evidence type="ECO:0000313" key="4">
    <source>
        <dbReference type="Proteomes" id="UP000408764"/>
    </source>
</evidence>
<keyword evidence="5" id="KW-1185">Reference proteome</keyword>
<dbReference type="OrthoDB" id="9154076at2"/>
<evidence type="ECO:0000313" key="2">
    <source>
        <dbReference type="EMBL" id="MBK3462205.1"/>
    </source>
</evidence>
<accession>A0A5P1DHQ8</accession>
<evidence type="ECO:0000256" key="1">
    <source>
        <dbReference type="SAM" id="MobiDB-lite"/>
    </source>
</evidence>
<protein>
    <submittedName>
        <fullName evidence="3">Uncharacterized protein</fullName>
    </submittedName>
</protein>
<dbReference type="Proteomes" id="UP000620382">
    <property type="component" value="Unassembled WGS sequence"/>
</dbReference>
<feature type="compositionally biased region" description="Gly residues" evidence="1">
    <location>
        <begin position="108"/>
        <end position="125"/>
    </location>
</feature>
<dbReference type="AlphaFoldDB" id="A0A5P1DHQ8"/>
<dbReference type="EMBL" id="VOIW01000007">
    <property type="protein sequence ID" value="MRJ40001.1"/>
    <property type="molecule type" value="Genomic_DNA"/>
</dbReference>
<reference evidence="2 5" key="2">
    <citation type="submission" date="2021-01" db="EMBL/GenBank/DDBJ databases">
        <title>Antibiotic resistance and phylogeny of Pseudomonas spp. isolated over three decades from chicken meat in the Norwegian food chain.</title>
        <authorList>
            <person name="Moen B."/>
        </authorList>
    </citation>
    <scope>NUCLEOTIDE SEQUENCE [LARGE SCALE GENOMIC DNA]</scope>
    <source>
        <strain evidence="2 5">MF6766</strain>
    </source>
</reference>
<feature type="region of interest" description="Disordered" evidence="1">
    <location>
        <begin position="103"/>
        <end position="127"/>
    </location>
</feature>
<proteinExistence type="predicted"/>
<dbReference type="RefSeq" id="WP_153872509.1">
    <property type="nucleotide sequence ID" value="NZ_JAEKCT010000008.1"/>
</dbReference>
<comment type="caution">
    <text evidence="3">The sequence shown here is derived from an EMBL/GenBank/DDBJ whole genome shotgun (WGS) entry which is preliminary data.</text>
</comment>
<reference evidence="3 4" key="1">
    <citation type="submission" date="2019-08" db="EMBL/GenBank/DDBJ databases">
        <title>Pseudomonas haemolytica sp. nov. isolated from raw milk and skim milk concentrate.</title>
        <authorList>
            <person name="Hofmann K."/>
            <person name="Huptas C."/>
            <person name="Doll E."/>
            <person name="Scherer S."/>
            <person name="Wenning M."/>
        </authorList>
    </citation>
    <scope>NUCLEOTIDE SEQUENCE [LARGE SCALE GENOMIC DNA]</scope>
    <source>
        <strain evidence="3 4">DSM 108987</strain>
    </source>
</reference>
<evidence type="ECO:0000313" key="3">
    <source>
        <dbReference type="EMBL" id="MRJ40001.1"/>
    </source>
</evidence>
<gene>
    <name evidence="3" type="ORF">FRT59_23950</name>
    <name evidence="2" type="ORF">JJD71_24350</name>
</gene>
<evidence type="ECO:0000313" key="5">
    <source>
        <dbReference type="Proteomes" id="UP000620382"/>
    </source>
</evidence>
<dbReference type="Proteomes" id="UP000408764">
    <property type="component" value="Unassembled WGS sequence"/>
</dbReference>
<organism evidence="3 4">
    <name type="scientific">Pseudomonas haemolytica</name>
    <dbReference type="NCBI Taxonomy" id="2600065"/>
    <lineage>
        <taxon>Bacteria</taxon>
        <taxon>Pseudomonadati</taxon>
        <taxon>Pseudomonadota</taxon>
        <taxon>Gammaproteobacteria</taxon>
        <taxon>Pseudomonadales</taxon>
        <taxon>Pseudomonadaceae</taxon>
        <taxon>Pseudomonas</taxon>
    </lineage>
</organism>
<name>A0A5P1DHQ8_9PSED</name>
<dbReference type="EMBL" id="JAENSR010000007">
    <property type="protein sequence ID" value="MBK3462205.1"/>
    <property type="molecule type" value="Genomic_DNA"/>
</dbReference>